<dbReference type="EMBL" id="GEBQ01013070">
    <property type="protein sequence ID" value="JAT26907.1"/>
    <property type="molecule type" value="Transcribed_RNA"/>
</dbReference>
<accession>A0A1B6LTD7</accession>
<reference evidence="7" key="1">
    <citation type="submission" date="2015-11" db="EMBL/GenBank/DDBJ databases">
        <title>De novo transcriptome assembly of four potential Pierce s Disease insect vectors from Arizona vineyards.</title>
        <authorList>
            <person name="Tassone E.E."/>
        </authorList>
    </citation>
    <scope>NUCLEOTIDE SEQUENCE</scope>
</reference>
<sequence>LKPCRLIFISLVIFLLGCIVFDSQAIYFSQLSFLKGLIIQFLMLPSVCASLLFCCLCLIGERGYRSINLQLCQLGDHQPSANSASQLDILMYHHEKLTDYMEDINDCFSCDLVAFLADFTIFLIVMSYILSRNSPKQFSSISITLFLFLAVTYQFKFFIICSCSQQISKQVKYMRINLLNIQVQWLNHREQHLESMLADFSEVVEARPIVVTAAGFTEINLSLIFKLIGSAVMYASAALQYHWEYSNDG</sequence>
<evidence type="ECO:0000256" key="3">
    <source>
        <dbReference type="ARBA" id="ARBA00022692"/>
    </source>
</evidence>
<evidence type="ECO:0000256" key="4">
    <source>
        <dbReference type="ARBA" id="ARBA00022989"/>
    </source>
</evidence>
<keyword evidence="5 6" id="KW-0472">Membrane</keyword>
<evidence type="ECO:0000313" key="7">
    <source>
        <dbReference type="EMBL" id="JAT26907.1"/>
    </source>
</evidence>
<feature type="transmembrane region" description="Helical" evidence="6">
    <location>
        <begin position="38"/>
        <end position="59"/>
    </location>
</feature>
<protein>
    <recommendedName>
        <fullName evidence="8">Gustatory receptor</fullName>
    </recommendedName>
</protein>
<evidence type="ECO:0008006" key="8">
    <source>
        <dbReference type="Google" id="ProtNLM"/>
    </source>
</evidence>
<feature type="transmembrane region" description="Helical" evidence="6">
    <location>
        <begin position="7"/>
        <end position="26"/>
    </location>
</feature>
<evidence type="ECO:0000256" key="2">
    <source>
        <dbReference type="ARBA" id="ARBA00022475"/>
    </source>
</evidence>
<gene>
    <name evidence="7" type="ORF">g.52829</name>
</gene>
<name>A0A1B6LTD7_9HEMI</name>
<evidence type="ECO:0000256" key="1">
    <source>
        <dbReference type="ARBA" id="ARBA00004651"/>
    </source>
</evidence>
<dbReference type="Pfam" id="PF08395">
    <property type="entry name" value="7tm_7"/>
    <property type="match status" value="1"/>
</dbReference>
<feature type="non-terminal residue" evidence="7">
    <location>
        <position position="1"/>
    </location>
</feature>
<dbReference type="GO" id="GO:0050909">
    <property type="term" value="P:sensory perception of taste"/>
    <property type="evidence" value="ECO:0007669"/>
    <property type="project" value="InterPro"/>
</dbReference>
<feature type="transmembrane region" description="Helical" evidence="6">
    <location>
        <begin position="137"/>
        <end position="159"/>
    </location>
</feature>
<keyword evidence="3 6" id="KW-0812">Transmembrane</keyword>
<feature type="transmembrane region" description="Helical" evidence="6">
    <location>
        <begin position="223"/>
        <end position="243"/>
    </location>
</feature>
<dbReference type="AlphaFoldDB" id="A0A1B6LTD7"/>
<dbReference type="InterPro" id="IPR013604">
    <property type="entry name" value="7TM_chemorcpt"/>
</dbReference>
<comment type="subcellular location">
    <subcellularLocation>
        <location evidence="1">Cell membrane</location>
        <topology evidence="1">Multi-pass membrane protein</topology>
    </subcellularLocation>
</comment>
<dbReference type="GO" id="GO:0005886">
    <property type="term" value="C:plasma membrane"/>
    <property type="evidence" value="ECO:0007669"/>
    <property type="project" value="UniProtKB-SubCell"/>
</dbReference>
<evidence type="ECO:0000256" key="6">
    <source>
        <dbReference type="SAM" id="Phobius"/>
    </source>
</evidence>
<proteinExistence type="predicted"/>
<feature type="transmembrane region" description="Helical" evidence="6">
    <location>
        <begin position="112"/>
        <end position="131"/>
    </location>
</feature>
<organism evidence="7">
    <name type="scientific">Graphocephala atropunctata</name>
    <dbReference type="NCBI Taxonomy" id="36148"/>
    <lineage>
        <taxon>Eukaryota</taxon>
        <taxon>Metazoa</taxon>
        <taxon>Ecdysozoa</taxon>
        <taxon>Arthropoda</taxon>
        <taxon>Hexapoda</taxon>
        <taxon>Insecta</taxon>
        <taxon>Pterygota</taxon>
        <taxon>Neoptera</taxon>
        <taxon>Paraneoptera</taxon>
        <taxon>Hemiptera</taxon>
        <taxon>Auchenorrhyncha</taxon>
        <taxon>Membracoidea</taxon>
        <taxon>Cicadellidae</taxon>
        <taxon>Cicadellinae</taxon>
        <taxon>Cicadellini</taxon>
        <taxon>Graphocephala</taxon>
    </lineage>
</organism>
<keyword evidence="2" id="KW-1003">Cell membrane</keyword>
<evidence type="ECO:0000256" key="5">
    <source>
        <dbReference type="ARBA" id="ARBA00023136"/>
    </source>
</evidence>
<keyword evidence="4 6" id="KW-1133">Transmembrane helix</keyword>